<gene>
    <name evidence="1" type="ORF">J1N35_006976</name>
</gene>
<accession>A0A9D3W7P0</accession>
<dbReference type="EMBL" id="JAIQCV010000003">
    <property type="protein sequence ID" value="KAH1113598.1"/>
    <property type="molecule type" value="Genomic_DNA"/>
</dbReference>
<evidence type="ECO:0000313" key="2">
    <source>
        <dbReference type="Proteomes" id="UP000828251"/>
    </source>
</evidence>
<name>A0A9D3W7P0_9ROSI</name>
<dbReference type="Proteomes" id="UP000828251">
    <property type="component" value="Unassembled WGS sequence"/>
</dbReference>
<organism evidence="1 2">
    <name type="scientific">Gossypium stocksii</name>
    <dbReference type="NCBI Taxonomy" id="47602"/>
    <lineage>
        <taxon>Eukaryota</taxon>
        <taxon>Viridiplantae</taxon>
        <taxon>Streptophyta</taxon>
        <taxon>Embryophyta</taxon>
        <taxon>Tracheophyta</taxon>
        <taxon>Spermatophyta</taxon>
        <taxon>Magnoliopsida</taxon>
        <taxon>eudicotyledons</taxon>
        <taxon>Gunneridae</taxon>
        <taxon>Pentapetalae</taxon>
        <taxon>rosids</taxon>
        <taxon>malvids</taxon>
        <taxon>Malvales</taxon>
        <taxon>Malvaceae</taxon>
        <taxon>Malvoideae</taxon>
        <taxon>Gossypium</taxon>
    </lineage>
</organism>
<reference evidence="1 2" key="1">
    <citation type="journal article" date="2021" name="Plant Biotechnol. J.">
        <title>Multi-omics assisted identification of the key and species-specific regulatory components of drought-tolerant mechanisms in Gossypium stocksii.</title>
        <authorList>
            <person name="Yu D."/>
            <person name="Ke L."/>
            <person name="Zhang D."/>
            <person name="Wu Y."/>
            <person name="Sun Y."/>
            <person name="Mei J."/>
            <person name="Sun J."/>
            <person name="Sun Y."/>
        </authorList>
    </citation>
    <scope>NUCLEOTIDE SEQUENCE [LARGE SCALE GENOMIC DNA]</scope>
    <source>
        <strain evidence="2">cv. E1</strain>
        <tissue evidence="1">Leaf</tissue>
    </source>
</reference>
<dbReference type="AlphaFoldDB" id="A0A9D3W7P0"/>
<proteinExistence type="predicted"/>
<sequence length="84" mass="9466">MSVIHDLFGASRLVVILNVLWTHYSSYERPDIWLLRASRLKALMSFLINGSPELPDIGSLELPVISSYELPVNGSLELPITWLT</sequence>
<protein>
    <submittedName>
        <fullName evidence="1">Uncharacterized protein</fullName>
    </submittedName>
</protein>
<comment type="caution">
    <text evidence="1">The sequence shown here is derived from an EMBL/GenBank/DDBJ whole genome shotgun (WGS) entry which is preliminary data.</text>
</comment>
<evidence type="ECO:0000313" key="1">
    <source>
        <dbReference type="EMBL" id="KAH1113598.1"/>
    </source>
</evidence>
<keyword evidence="2" id="KW-1185">Reference proteome</keyword>